<evidence type="ECO:0000313" key="2">
    <source>
        <dbReference type="EMBL" id="PST84388.1"/>
    </source>
</evidence>
<evidence type="ECO:0000313" key="3">
    <source>
        <dbReference type="Proteomes" id="UP000240912"/>
    </source>
</evidence>
<dbReference type="GO" id="GO:0051996">
    <property type="term" value="F:squalene synthase [NAD(P)H] activity"/>
    <property type="evidence" value="ECO:0007669"/>
    <property type="project" value="InterPro"/>
</dbReference>
<dbReference type="GO" id="GO:0016117">
    <property type="term" value="P:carotenoid biosynthetic process"/>
    <property type="evidence" value="ECO:0007669"/>
    <property type="project" value="UniProtKB-ARBA"/>
</dbReference>
<comment type="caution">
    <text evidence="2">The sequence shown here is derived from an EMBL/GenBank/DDBJ whole genome shotgun (WGS) entry which is preliminary data.</text>
</comment>
<accession>A0A2T3HPL3</accession>
<dbReference type="CDD" id="cd00683">
    <property type="entry name" value="Trans_IPPS_HH"/>
    <property type="match status" value="1"/>
</dbReference>
<dbReference type="SUPFAM" id="SSF48576">
    <property type="entry name" value="Terpenoid synthases"/>
    <property type="match status" value="1"/>
</dbReference>
<dbReference type="OrthoDB" id="9787280at2"/>
<dbReference type="PANTHER" id="PTHR31480">
    <property type="entry name" value="BIFUNCTIONAL LYCOPENE CYCLASE/PHYTOENE SYNTHASE"/>
    <property type="match status" value="1"/>
</dbReference>
<dbReference type="Gene3D" id="1.10.600.10">
    <property type="entry name" value="Farnesyl Diphosphate Synthase"/>
    <property type="match status" value="1"/>
</dbReference>
<dbReference type="Pfam" id="PF00494">
    <property type="entry name" value="SQS_PSY"/>
    <property type="match status" value="1"/>
</dbReference>
<dbReference type="GO" id="GO:0004311">
    <property type="term" value="F:geranylgeranyl diphosphate synthase activity"/>
    <property type="evidence" value="ECO:0007669"/>
    <property type="project" value="InterPro"/>
</dbReference>
<dbReference type="SFLD" id="SFLDS00005">
    <property type="entry name" value="Isoprenoid_Synthase_Type_I"/>
    <property type="match status" value="1"/>
</dbReference>
<dbReference type="InterPro" id="IPR008949">
    <property type="entry name" value="Isoprenoid_synthase_dom_sf"/>
</dbReference>
<dbReference type="PROSITE" id="PS01045">
    <property type="entry name" value="SQUALEN_PHYTOEN_SYN_2"/>
    <property type="match status" value="1"/>
</dbReference>
<evidence type="ECO:0000256" key="1">
    <source>
        <dbReference type="ARBA" id="ARBA00022679"/>
    </source>
</evidence>
<dbReference type="RefSeq" id="WP_107214488.1">
    <property type="nucleotide sequence ID" value="NZ_KZ686268.1"/>
</dbReference>
<dbReference type="InterPro" id="IPR002060">
    <property type="entry name" value="Squ/phyt_synthse"/>
</dbReference>
<dbReference type="SFLD" id="SFLDG01212">
    <property type="entry name" value="Phytoene_synthase_like"/>
    <property type="match status" value="1"/>
</dbReference>
<gene>
    <name evidence="2" type="ORF">C7T94_06670</name>
</gene>
<name>A0A2T3HPL3_9SPHI</name>
<proteinExistence type="predicted"/>
<dbReference type="EMBL" id="PYLS01000004">
    <property type="protein sequence ID" value="PST84388.1"/>
    <property type="molecule type" value="Genomic_DNA"/>
</dbReference>
<reference evidence="2 3" key="1">
    <citation type="submission" date="2018-03" db="EMBL/GenBank/DDBJ databases">
        <authorList>
            <person name="Keele B.F."/>
        </authorList>
    </citation>
    <scope>NUCLEOTIDE SEQUENCE [LARGE SCALE GENOMIC DNA]</scope>
    <source>
        <strain evidence="2 3">YL28-9</strain>
    </source>
</reference>
<keyword evidence="3" id="KW-1185">Reference proteome</keyword>
<dbReference type="InterPro" id="IPR019845">
    <property type="entry name" value="Squalene/phytoene_synthase_CS"/>
</dbReference>
<dbReference type="AlphaFoldDB" id="A0A2T3HPL3"/>
<protein>
    <submittedName>
        <fullName evidence="2">Phytoene synthase</fullName>
    </submittedName>
</protein>
<dbReference type="InterPro" id="IPR044843">
    <property type="entry name" value="Trans_IPPS_bact-type"/>
</dbReference>
<dbReference type="InterPro" id="IPR033904">
    <property type="entry name" value="Trans_IPPS_HH"/>
</dbReference>
<dbReference type="SFLD" id="SFLDG01018">
    <property type="entry name" value="Squalene/Phytoene_Synthase_Lik"/>
    <property type="match status" value="1"/>
</dbReference>
<dbReference type="Proteomes" id="UP000240912">
    <property type="component" value="Unassembled WGS sequence"/>
</dbReference>
<organism evidence="2 3">
    <name type="scientific">Pedobacter yulinensis</name>
    <dbReference type="NCBI Taxonomy" id="2126353"/>
    <lineage>
        <taxon>Bacteria</taxon>
        <taxon>Pseudomonadati</taxon>
        <taxon>Bacteroidota</taxon>
        <taxon>Sphingobacteriia</taxon>
        <taxon>Sphingobacteriales</taxon>
        <taxon>Sphingobacteriaceae</taxon>
        <taxon>Pedobacter</taxon>
    </lineage>
</organism>
<sequence length="280" mass="32254">MDQSSLYTYSTYRCSKVITQLYSTSFSWGIRSFDARYRFPIYAIYAFVRYADEIVDTFQGCDKRSVIAAFRSETTQAIATGLSMNPVLQAFQDTVNRYRIDQRFIDAFFSSMECDLEQKRFDRQAYEAYIYGSAEVIGLMCLRVFCPDDGDFDRLSVPARRLGAAFQKVNFLRDFRSDFLDRDRVYFPGMSFETFGDAEKKAVEKEIAADFAAGLEGICKLPAGFRRGVYVAYVYYLALFKKLKRAPAVKVKAGRIRVPDTQKLVLLCKAVVNDRFKRYA</sequence>
<keyword evidence="1" id="KW-0808">Transferase</keyword>